<organism evidence="2 3">
    <name type="scientific">Prosthecobacter vanneervenii</name>
    <dbReference type="NCBI Taxonomy" id="48466"/>
    <lineage>
        <taxon>Bacteria</taxon>
        <taxon>Pseudomonadati</taxon>
        <taxon>Verrucomicrobiota</taxon>
        <taxon>Verrucomicrobiia</taxon>
        <taxon>Verrucomicrobiales</taxon>
        <taxon>Verrucomicrobiaceae</taxon>
        <taxon>Prosthecobacter</taxon>
    </lineage>
</organism>
<feature type="transmembrane region" description="Helical" evidence="1">
    <location>
        <begin position="177"/>
        <end position="200"/>
    </location>
</feature>
<protein>
    <submittedName>
        <fullName evidence="2">Putative YccA/Bax inhibitor family protein</fullName>
    </submittedName>
</protein>
<keyword evidence="1" id="KW-1133">Transmembrane helix</keyword>
<evidence type="ECO:0000256" key="1">
    <source>
        <dbReference type="SAM" id="Phobius"/>
    </source>
</evidence>
<comment type="caution">
    <text evidence="2">The sequence shown here is derived from an EMBL/GenBank/DDBJ whole genome shotgun (WGS) entry which is preliminary data.</text>
</comment>
<accession>A0A7W7Y751</accession>
<feature type="transmembrane region" description="Helical" evidence="1">
    <location>
        <begin position="62"/>
        <end position="83"/>
    </location>
</feature>
<dbReference type="Proteomes" id="UP000590740">
    <property type="component" value="Unassembled WGS sequence"/>
</dbReference>
<reference evidence="2 3" key="1">
    <citation type="submission" date="2020-08" db="EMBL/GenBank/DDBJ databases">
        <title>Genomic Encyclopedia of Type Strains, Phase IV (KMG-IV): sequencing the most valuable type-strain genomes for metagenomic binning, comparative biology and taxonomic classification.</title>
        <authorList>
            <person name="Goeker M."/>
        </authorList>
    </citation>
    <scope>NUCLEOTIDE SEQUENCE [LARGE SCALE GENOMIC DNA]</scope>
    <source>
        <strain evidence="2 3">DSM 12252</strain>
    </source>
</reference>
<sequence>MRSTNPTLNDQVFVNARTGLAADGVMTLNGTVLKTAILTLLLVASASWSWKLAMSGNPPAWFGSALTFGWIIPLVMALIISFKPTTAPALAPVYALGKGIIVGIISAMYERAYGGIVLSAVVLTCGVLFALLAAYSTGLIKPSENFKLGIVAATGGVALFYLATLVLGMFGIHIPGLFGNGVIGIAFSAFVVILAALNLVLDFDFIENGCAAGAPKHMEWYAAFGLLVTLVWLYLEILRLLAKLRSRD</sequence>
<feature type="transmembrane region" description="Helical" evidence="1">
    <location>
        <begin position="32"/>
        <end position="50"/>
    </location>
</feature>
<dbReference type="AlphaFoldDB" id="A0A7W7Y751"/>
<dbReference type="InterPro" id="IPR010539">
    <property type="entry name" value="BaxI_1-like"/>
</dbReference>
<dbReference type="PANTHER" id="PTHR41282">
    <property type="entry name" value="CONSERVED TRANSMEMBRANE PROTEIN-RELATED"/>
    <property type="match status" value="1"/>
</dbReference>
<dbReference type="PANTHER" id="PTHR41282:SF1">
    <property type="entry name" value="CONSERVED TRANSMEMBRANE PROTEIN-RELATED"/>
    <property type="match status" value="1"/>
</dbReference>
<feature type="transmembrane region" description="Helical" evidence="1">
    <location>
        <begin position="148"/>
        <end position="170"/>
    </location>
</feature>
<feature type="transmembrane region" description="Helical" evidence="1">
    <location>
        <begin position="220"/>
        <end position="242"/>
    </location>
</feature>
<proteinExistence type="predicted"/>
<keyword evidence="3" id="KW-1185">Reference proteome</keyword>
<gene>
    <name evidence="2" type="ORF">HNQ65_000375</name>
</gene>
<name>A0A7W7Y751_9BACT</name>
<keyword evidence="1" id="KW-0472">Membrane</keyword>
<dbReference type="Pfam" id="PF12811">
    <property type="entry name" value="BaxI_1"/>
    <property type="match status" value="1"/>
</dbReference>
<keyword evidence="1" id="KW-0812">Transmembrane</keyword>
<evidence type="ECO:0000313" key="2">
    <source>
        <dbReference type="EMBL" id="MBB5030821.1"/>
    </source>
</evidence>
<evidence type="ECO:0000313" key="3">
    <source>
        <dbReference type="Proteomes" id="UP000590740"/>
    </source>
</evidence>
<dbReference type="PIRSF" id="PIRSF009160">
    <property type="entry name" value="UCP009160"/>
    <property type="match status" value="1"/>
</dbReference>
<feature type="transmembrane region" description="Helical" evidence="1">
    <location>
        <begin position="89"/>
        <end position="109"/>
    </location>
</feature>
<dbReference type="EMBL" id="JACHIG010000001">
    <property type="protein sequence ID" value="MBB5030821.1"/>
    <property type="molecule type" value="Genomic_DNA"/>
</dbReference>
<dbReference type="RefSeq" id="WP_184337774.1">
    <property type="nucleotide sequence ID" value="NZ_JACHIG010000001.1"/>
</dbReference>
<feature type="transmembrane region" description="Helical" evidence="1">
    <location>
        <begin position="116"/>
        <end position="136"/>
    </location>
</feature>